<sequence>MLIQNRLAAEQPLDPHMAAGNVLKPEPGNWHELKALIILGHEYIVSQECQVRKEKQNRVTVKTRLDQSMTSPSPEGSILEGPFLSFCSL</sequence>
<dbReference type="EMBL" id="LSYS01004200">
    <property type="protein sequence ID" value="OPJ80648.1"/>
    <property type="molecule type" value="Genomic_DNA"/>
</dbReference>
<dbReference type="AlphaFoldDB" id="A0A1V4K899"/>
<organism evidence="1 2">
    <name type="scientific">Patagioenas fasciata monilis</name>
    <dbReference type="NCBI Taxonomy" id="372326"/>
    <lineage>
        <taxon>Eukaryota</taxon>
        <taxon>Metazoa</taxon>
        <taxon>Chordata</taxon>
        <taxon>Craniata</taxon>
        <taxon>Vertebrata</taxon>
        <taxon>Euteleostomi</taxon>
        <taxon>Archelosauria</taxon>
        <taxon>Archosauria</taxon>
        <taxon>Dinosauria</taxon>
        <taxon>Saurischia</taxon>
        <taxon>Theropoda</taxon>
        <taxon>Coelurosauria</taxon>
        <taxon>Aves</taxon>
        <taxon>Neognathae</taxon>
        <taxon>Neoaves</taxon>
        <taxon>Columbimorphae</taxon>
        <taxon>Columbiformes</taxon>
        <taxon>Columbidae</taxon>
        <taxon>Patagioenas</taxon>
    </lineage>
</organism>
<proteinExistence type="predicted"/>
<protein>
    <submittedName>
        <fullName evidence="1">Uncharacterized protein</fullName>
    </submittedName>
</protein>
<accession>A0A1V4K899</accession>
<evidence type="ECO:0000313" key="2">
    <source>
        <dbReference type="Proteomes" id="UP000190648"/>
    </source>
</evidence>
<comment type="caution">
    <text evidence="1">The sequence shown here is derived from an EMBL/GenBank/DDBJ whole genome shotgun (WGS) entry which is preliminary data.</text>
</comment>
<gene>
    <name evidence="1" type="ORF">AV530_010914</name>
</gene>
<evidence type="ECO:0000313" key="1">
    <source>
        <dbReference type="EMBL" id="OPJ80648.1"/>
    </source>
</evidence>
<reference evidence="1 2" key="1">
    <citation type="submission" date="2016-02" db="EMBL/GenBank/DDBJ databases">
        <title>Band-tailed pigeon sequencing and assembly.</title>
        <authorList>
            <person name="Soares A.E."/>
            <person name="Novak B.J."/>
            <person name="Rice E.S."/>
            <person name="O'Connell B."/>
            <person name="Chang D."/>
            <person name="Weber S."/>
            <person name="Shapiro B."/>
        </authorList>
    </citation>
    <scope>NUCLEOTIDE SEQUENCE [LARGE SCALE GENOMIC DNA]</scope>
    <source>
        <strain evidence="1">BTP2013</strain>
        <tissue evidence="1">Blood</tissue>
    </source>
</reference>
<dbReference type="Proteomes" id="UP000190648">
    <property type="component" value="Unassembled WGS sequence"/>
</dbReference>
<name>A0A1V4K899_PATFA</name>
<keyword evidence="2" id="KW-1185">Reference proteome</keyword>